<organism evidence="3 4">
    <name type="scientific">Caenispirillum bisanense</name>
    <dbReference type="NCBI Taxonomy" id="414052"/>
    <lineage>
        <taxon>Bacteria</taxon>
        <taxon>Pseudomonadati</taxon>
        <taxon>Pseudomonadota</taxon>
        <taxon>Alphaproteobacteria</taxon>
        <taxon>Rhodospirillales</taxon>
        <taxon>Novispirillaceae</taxon>
        <taxon>Caenispirillum</taxon>
    </lineage>
</organism>
<evidence type="ECO:0000313" key="3">
    <source>
        <dbReference type="EMBL" id="SOD88919.1"/>
    </source>
</evidence>
<keyword evidence="2" id="KW-0812">Transmembrane</keyword>
<dbReference type="EMBL" id="OCNJ01000001">
    <property type="protein sequence ID" value="SOD88919.1"/>
    <property type="molecule type" value="Genomic_DNA"/>
</dbReference>
<accession>A0A286G172</accession>
<reference evidence="3 4" key="1">
    <citation type="submission" date="2017-09" db="EMBL/GenBank/DDBJ databases">
        <authorList>
            <person name="Ehlers B."/>
            <person name="Leendertz F.H."/>
        </authorList>
    </citation>
    <scope>NUCLEOTIDE SEQUENCE [LARGE SCALE GENOMIC DNA]</scope>
    <source>
        <strain evidence="3 4">USBA 140</strain>
    </source>
</reference>
<feature type="region of interest" description="Disordered" evidence="1">
    <location>
        <begin position="50"/>
        <end position="77"/>
    </location>
</feature>
<dbReference type="Proteomes" id="UP000219621">
    <property type="component" value="Unassembled WGS sequence"/>
</dbReference>
<feature type="compositionally biased region" description="Low complexity" evidence="1">
    <location>
        <begin position="126"/>
        <end position="136"/>
    </location>
</feature>
<sequence length="149" mass="16305">MVSPERVPGRGDYEHRDAAPRGVVYAAVAFVVTLSLFGVVAVVLDGLLEPDRPAPPPITGRLERGGPPLNVEPEDTLADARRRHRARLEGTAWVDRDAGIARIPIDTALRLTAERGWQEPPPDAPPTVQTPVPQERVPLKDRPEEEPPQ</sequence>
<keyword evidence="2" id="KW-0472">Membrane</keyword>
<feature type="transmembrane region" description="Helical" evidence="2">
    <location>
        <begin position="23"/>
        <end position="44"/>
    </location>
</feature>
<protein>
    <submittedName>
        <fullName evidence="3">Uncharacterized protein</fullName>
    </submittedName>
</protein>
<evidence type="ECO:0000256" key="1">
    <source>
        <dbReference type="SAM" id="MobiDB-lite"/>
    </source>
</evidence>
<keyword evidence="4" id="KW-1185">Reference proteome</keyword>
<name>A0A286G172_9PROT</name>
<feature type="region of interest" description="Disordered" evidence="1">
    <location>
        <begin position="112"/>
        <end position="149"/>
    </location>
</feature>
<feature type="compositionally biased region" description="Basic and acidic residues" evidence="1">
    <location>
        <begin position="137"/>
        <end position="149"/>
    </location>
</feature>
<evidence type="ECO:0000313" key="4">
    <source>
        <dbReference type="Proteomes" id="UP000219621"/>
    </source>
</evidence>
<evidence type="ECO:0000256" key="2">
    <source>
        <dbReference type="SAM" id="Phobius"/>
    </source>
</evidence>
<dbReference type="RefSeq" id="WP_141415038.1">
    <property type="nucleotide sequence ID" value="NZ_OCNJ01000001.1"/>
</dbReference>
<gene>
    <name evidence="3" type="ORF">SAMN05421508_10149</name>
</gene>
<dbReference type="AlphaFoldDB" id="A0A286G172"/>
<dbReference type="OrthoDB" id="129807at2"/>
<keyword evidence="2" id="KW-1133">Transmembrane helix</keyword>
<proteinExistence type="predicted"/>